<keyword evidence="3 6" id="KW-0863">Zinc-finger</keyword>
<dbReference type="GO" id="GO:0006511">
    <property type="term" value="P:ubiquitin-dependent protein catabolic process"/>
    <property type="evidence" value="ECO:0007669"/>
    <property type="project" value="TreeGrafter"/>
</dbReference>
<evidence type="ECO:0000256" key="5">
    <source>
        <dbReference type="ARBA" id="ARBA00022833"/>
    </source>
</evidence>
<keyword evidence="9" id="KW-1185">Reference proteome</keyword>
<feature type="domain" description="RING-type" evidence="7">
    <location>
        <begin position="4"/>
        <end position="31"/>
    </location>
</feature>
<evidence type="ECO:0000313" key="8">
    <source>
        <dbReference type="EMBL" id="TWW68758.1"/>
    </source>
</evidence>
<dbReference type="GO" id="GO:0006302">
    <property type="term" value="P:double-strand break repair"/>
    <property type="evidence" value="ECO:0007669"/>
    <property type="project" value="TreeGrafter"/>
</dbReference>
<dbReference type="InterPro" id="IPR013083">
    <property type="entry name" value="Znf_RING/FYVE/PHD"/>
</dbReference>
<accession>A0A5C6NPY2</accession>
<keyword evidence="5" id="KW-0862">Zinc</keyword>
<evidence type="ECO:0000256" key="2">
    <source>
        <dbReference type="ARBA" id="ARBA00022723"/>
    </source>
</evidence>
<dbReference type="AlphaFoldDB" id="A0A5C6NPY2"/>
<protein>
    <submittedName>
        <fullName evidence="8">E3 ubiquitin-protein ligase rnf8-B</fullName>
    </submittedName>
</protein>
<dbReference type="GO" id="GO:0000151">
    <property type="term" value="C:ubiquitin ligase complex"/>
    <property type="evidence" value="ECO:0007669"/>
    <property type="project" value="TreeGrafter"/>
</dbReference>
<evidence type="ECO:0000256" key="6">
    <source>
        <dbReference type="PROSITE-ProRule" id="PRU00175"/>
    </source>
</evidence>
<evidence type="ECO:0000259" key="7">
    <source>
        <dbReference type="PROSITE" id="PS50089"/>
    </source>
</evidence>
<dbReference type="Gene3D" id="3.30.40.10">
    <property type="entry name" value="Zinc/RING finger domain, C3HC4 (zinc finger)"/>
    <property type="match status" value="1"/>
</dbReference>
<evidence type="ECO:0000313" key="9">
    <source>
        <dbReference type="Proteomes" id="UP000324091"/>
    </source>
</evidence>
<reference evidence="8 9" key="1">
    <citation type="submission" date="2019-04" db="EMBL/GenBank/DDBJ databases">
        <title>Chromosome genome assembly for Takifugu flavidus.</title>
        <authorList>
            <person name="Xiao S."/>
        </authorList>
    </citation>
    <scope>NUCLEOTIDE SEQUENCE [LARGE SCALE GENOMIC DNA]</scope>
    <source>
        <strain evidence="8">HTHZ2018</strain>
        <tissue evidence="8">Muscle</tissue>
    </source>
</reference>
<sequence>MQAVILNCAHSFCCYCIKQWRKKKDECPICRQAILSQTRCLALDNCINSMVENLSLDTKARRQTLIAERKEPDSAEVMVISDGENEDTLDSSWSSDSEYSLVTIDSSIHLDSSPFSICSLESCDESED</sequence>
<dbReference type="GO" id="GO:0005634">
    <property type="term" value="C:nucleus"/>
    <property type="evidence" value="ECO:0007669"/>
    <property type="project" value="TreeGrafter"/>
</dbReference>
<evidence type="ECO:0000256" key="1">
    <source>
        <dbReference type="ARBA" id="ARBA00022679"/>
    </source>
</evidence>
<dbReference type="GO" id="GO:0070936">
    <property type="term" value="P:protein K48-linked ubiquitination"/>
    <property type="evidence" value="ECO:0007669"/>
    <property type="project" value="TreeGrafter"/>
</dbReference>
<keyword evidence="4" id="KW-0833">Ubl conjugation pathway</keyword>
<dbReference type="GO" id="GO:0005829">
    <property type="term" value="C:cytosol"/>
    <property type="evidence" value="ECO:0007669"/>
    <property type="project" value="TreeGrafter"/>
</dbReference>
<gene>
    <name evidence="8" type="ORF">D4764_19G0005560</name>
</gene>
<evidence type="ECO:0000256" key="4">
    <source>
        <dbReference type="ARBA" id="ARBA00022786"/>
    </source>
</evidence>
<dbReference type="PROSITE" id="PS00518">
    <property type="entry name" value="ZF_RING_1"/>
    <property type="match status" value="1"/>
</dbReference>
<name>A0A5C6NPY2_9TELE</name>
<dbReference type="InterPro" id="IPR001841">
    <property type="entry name" value="Znf_RING"/>
</dbReference>
<dbReference type="EMBL" id="RHFK02000011">
    <property type="protein sequence ID" value="TWW68758.1"/>
    <property type="molecule type" value="Genomic_DNA"/>
</dbReference>
<evidence type="ECO:0000256" key="3">
    <source>
        <dbReference type="ARBA" id="ARBA00022771"/>
    </source>
</evidence>
<dbReference type="PANTHER" id="PTHR15067">
    <property type="entry name" value="E3 UBIQUITIN-PROTEIN LIGASE RNF8"/>
    <property type="match status" value="1"/>
</dbReference>
<dbReference type="Pfam" id="PF13920">
    <property type="entry name" value="zf-C3HC4_3"/>
    <property type="match status" value="1"/>
</dbReference>
<dbReference type="Proteomes" id="UP000324091">
    <property type="component" value="Chromosome 19"/>
</dbReference>
<dbReference type="SUPFAM" id="SSF57850">
    <property type="entry name" value="RING/U-box"/>
    <property type="match status" value="1"/>
</dbReference>
<dbReference type="InterPro" id="IPR017907">
    <property type="entry name" value="Znf_RING_CS"/>
</dbReference>
<comment type="caution">
    <text evidence="8">The sequence shown here is derived from an EMBL/GenBank/DDBJ whole genome shotgun (WGS) entry which is preliminary data.</text>
</comment>
<dbReference type="PANTHER" id="PTHR15067:SF4">
    <property type="entry name" value="E3 UBIQUITIN-PROTEIN LIGASE RNF8"/>
    <property type="match status" value="1"/>
</dbReference>
<dbReference type="GO" id="GO:0035861">
    <property type="term" value="C:site of double-strand break"/>
    <property type="evidence" value="ECO:0007669"/>
    <property type="project" value="TreeGrafter"/>
</dbReference>
<dbReference type="PROSITE" id="PS50089">
    <property type="entry name" value="ZF_RING_2"/>
    <property type="match status" value="1"/>
</dbReference>
<organism evidence="8 9">
    <name type="scientific">Takifugu flavidus</name>
    <name type="common">sansaifugu</name>
    <dbReference type="NCBI Taxonomy" id="433684"/>
    <lineage>
        <taxon>Eukaryota</taxon>
        <taxon>Metazoa</taxon>
        <taxon>Chordata</taxon>
        <taxon>Craniata</taxon>
        <taxon>Vertebrata</taxon>
        <taxon>Euteleostomi</taxon>
        <taxon>Actinopterygii</taxon>
        <taxon>Neopterygii</taxon>
        <taxon>Teleostei</taxon>
        <taxon>Neoteleostei</taxon>
        <taxon>Acanthomorphata</taxon>
        <taxon>Eupercaria</taxon>
        <taxon>Tetraodontiformes</taxon>
        <taxon>Tetradontoidea</taxon>
        <taxon>Tetraodontidae</taxon>
        <taxon>Takifugu</taxon>
    </lineage>
</organism>
<proteinExistence type="predicted"/>
<dbReference type="GO" id="GO:0042393">
    <property type="term" value="F:histone binding"/>
    <property type="evidence" value="ECO:0007669"/>
    <property type="project" value="TreeGrafter"/>
</dbReference>
<dbReference type="GO" id="GO:0061630">
    <property type="term" value="F:ubiquitin protein ligase activity"/>
    <property type="evidence" value="ECO:0007669"/>
    <property type="project" value="TreeGrafter"/>
</dbReference>
<dbReference type="GO" id="GO:0008270">
    <property type="term" value="F:zinc ion binding"/>
    <property type="evidence" value="ECO:0007669"/>
    <property type="project" value="UniProtKB-KW"/>
</dbReference>
<keyword evidence="1" id="KW-0808">Transferase</keyword>
<keyword evidence="2" id="KW-0479">Metal-binding</keyword>